<dbReference type="InterPro" id="IPR036291">
    <property type="entry name" value="NAD(P)-bd_dom_sf"/>
</dbReference>
<keyword evidence="7" id="KW-1185">Reference proteome</keyword>
<evidence type="ECO:0000256" key="2">
    <source>
        <dbReference type="ARBA" id="ARBA00023002"/>
    </source>
</evidence>
<evidence type="ECO:0000313" key="6">
    <source>
        <dbReference type="EMBL" id="REE04788.1"/>
    </source>
</evidence>
<protein>
    <submittedName>
        <fullName evidence="6">NAD(P)-dependent dehydrogenase (Short-subunit alcohol dehydrogenase family)</fullName>
    </submittedName>
</protein>
<evidence type="ECO:0000256" key="4">
    <source>
        <dbReference type="SAM" id="MobiDB-lite"/>
    </source>
</evidence>
<dbReference type="InterPro" id="IPR057326">
    <property type="entry name" value="KR_dom"/>
</dbReference>
<feature type="domain" description="Ketoreductase" evidence="5">
    <location>
        <begin position="45"/>
        <end position="237"/>
    </location>
</feature>
<accession>A0A3D9LEI9</accession>
<evidence type="ECO:0000313" key="7">
    <source>
        <dbReference type="Proteomes" id="UP000256727"/>
    </source>
</evidence>
<dbReference type="Pfam" id="PF13561">
    <property type="entry name" value="adh_short_C2"/>
    <property type="match status" value="1"/>
</dbReference>
<name>A0A3D9LEI9_9MICC</name>
<dbReference type="Proteomes" id="UP000256727">
    <property type="component" value="Unassembled WGS sequence"/>
</dbReference>
<dbReference type="PANTHER" id="PTHR24321:SF8">
    <property type="entry name" value="ESTRADIOL 17-BETA-DEHYDROGENASE 8-RELATED"/>
    <property type="match status" value="1"/>
</dbReference>
<feature type="region of interest" description="Disordered" evidence="4">
    <location>
        <begin position="1"/>
        <end position="33"/>
    </location>
</feature>
<dbReference type="FunFam" id="3.40.50.720:FF:000084">
    <property type="entry name" value="Short-chain dehydrogenase reductase"/>
    <property type="match status" value="1"/>
</dbReference>
<dbReference type="PANTHER" id="PTHR24321">
    <property type="entry name" value="DEHYDROGENASES, SHORT CHAIN"/>
    <property type="match status" value="1"/>
</dbReference>
<proteinExistence type="inferred from homology"/>
<dbReference type="GO" id="GO:0016491">
    <property type="term" value="F:oxidoreductase activity"/>
    <property type="evidence" value="ECO:0007669"/>
    <property type="project" value="UniProtKB-KW"/>
</dbReference>
<evidence type="ECO:0000256" key="3">
    <source>
        <dbReference type="ARBA" id="ARBA00023027"/>
    </source>
</evidence>
<dbReference type="InterPro" id="IPR002347">
    <property type="entry name" value="SDR_fam"/>
</dbReference>
<gene>
    <name evidence="6" type="ORF">C8E99_2642</name>
</gene>
<comment type="similarity">
    <text evidence="1">Belongs to the short-chain dehydrogenases/reductases (SDR) family.</text>
</comment>
<dbReference type="EMBL" id="QREH01000001">
    <property type="protein sequence ID" value="REE04788.1"/>
    <property type="molecule type" value="Genomic_DNA"/>
</dbReference>
<comment type="caution">
    <text evidence="6">The sequence shown here is derived from an EMBL/GenBank/DDBJ whole genome shotgun (WGS) entry which is preliminary data.</text>
</comment>
<sequence>MSLADSLGAGAGTSSEQRPDAGPRPRAPFTPGAGLGVDPLPFAGRTAVVTGAAGGIGAATARMLAVRGAAVVIGDVDPRAAEVVSEIEGAGGRALSVRCDVAKEDSVAALMDAAAEFGGATGGAGGSGNVDVLVANAGIAERKGHLHELDVDHWHAVLDIDLTGVALSLKHALRHMAAADDGRGSGTVVAVSSILGLVGQAGSAPYSAAKAGVANLVRSAGLGYAPTGIRVNAVAPGYVETPLTAGLDESVRSQMTARQPIGRLGTPEEVAEVICFLASDAAGFVTGAVWSVDGGYVAQ</sequence>
<dbReference type="PRINTS" id="PR00080">
    <property type="entry name" value="SDRFAMILY"/>
</dbReference>
<reference evidence="6 7" key="1">
    <citation type="submission" date="2018-07" db="EMBL/GenBank/DDBJ databases">
        <title>Sequencing the genomes of 1000 actinobacteria strains.</title>
        <authorList>
            <person name="Klenk H.-P."/>
        </authorList>
    </citation>
    <scope>NUCLEOTIDE SEQUENCE [LARGE SCALE GENOMIC DNA]</scope>
    <source>
        <strain evidence="6 7">DSM 14442</strain>
    </source>
</reference>
<dbReference type="RefSeq" id="WP_211309048.1">
    <property type="nucleotide sequence ID" value="NZ_QREH01000001.1"/>
</dbReference>
<evidence type="ECO:0000256" key="1">
    <source>
        <dbReference type="ARBA" id="ARBA00006484"/>
    </source>
</evidence>
<dbReference type="PROSITE" id="PS00061">
    <property type="entry name" value="ADH_SHORT"/>
    <property type="match status" value="1"/>
</dbReference>
<dbReference type="Gene3D" id="3.40.50.720">
    <property type="entry name" value="NAD(P)-binding Rossmann-like Domain"/>
    <property type="match status" value="1"/>
</dbReference>
<evidence type="ECO:0000259" key="5">
    <source>
        <dbReference type="SMART" id="SM00822"/>
    </source>
</evidence>
<dbReference type="SUPFAM" id="SSF51735">
    <property type="entry name" value="NAD(P)-binding Rossmann-fold domains"/>
    <property type="match status" value="1"/>
</dbReference>
<dbReference type="AlphaFoldDB" id="A0A3D9LEI9"/>
<keyword evidence="2" id="KW-0560">Oxidoreductase</keyword>
<dbReference type="SMART" id="SM00822">
    <property type="entry name" value="PKS_KR"/>
    <property type="match status" value="1"/>
</dbReference>
<organism evidence="6 7">
    <name type="scientific">Citricoccus muralis</name>
    <dbReference type="NCBI Taxonomy" id="169134"/>
    <lineage>
        <taxon>Bacteria</taxon>
        <taxon>Bacillati</taxon>
        <taxon>Actinomycetota</taxon>
        <taxon>Actinomycetes</taxon>
        <taxon>Micrococcales</taxon>
        <taxon>Micrococcaceae</taxon>
        <taxon>Citricoccus</taxon>
    </lineage>
</organism>
<dbReference type="InterPro" id="IPR020904">
    <property type="entry name" value="Sc_DH/Rdtase_CS"/>
</dbReference>
<dbReference type="PRINTS" id="PR00081">
    <property type="entry name" value="GDHRDH"/>
</dbReference>
<keyword evidence="3" id="KW-0520">NAD</keyword>